<dbReference type="Gene3D" id="3.50.50.60">
    <property type="entry name" value="FAD/NAD(P)-binding domain"/>
    <property type="match status" value="1"/>
</dbReference>
<dbReference type="Proteomes" id="UP000664203">
    <property type="component" value="Unassembled WGS sequence"/>
</dbReference>
<reference evidence="1" key="1">
    <citation type="submission" date="2021-03" db="EMBL/GenBank/DDBJ databases">
        <authorList>
            <person name="Tagirdzhanova G."/>
        </authorList>
    </citation>
    <scope>NUCLEOTIDE SEQUENCE</scope>
</reference>
<accession>A0A8H3PL71</accession>
<proteinExistence type="predicted"/>
<evidence type="ECO:0000313" key="2">
    <source>
        <dbReference type="Proteomes" id="UP000664203"/>
    </source>
</evidence>
<evidence type="ECO:0000313" key="1">
    <source>
        <dbReference type="EMBL" id="CAF9943445.1"/>
    </source>
</evidence>
<organism evidence="1 2">
    <name type="scientific">Alectoria fallacina</name>
    <dbReference type="NCBI Taxonomy" id="1903189"/>
    <lineage>
        <taxon>Eukaryota</taxon>
        <taxon>Fungi</taxon>
        <taxon>Dikarya</taxon>
        <taxon>Ascomycota</taxon>
        <taxon>Pezizomycotina</taxon>
        <taxon>Lecanoromycetes</taxon>
        <taxon>OSLEUM clade</taxon>
        <taxon>Lecanoromycetidae</taxon>
        <taxon>Lecanorales</taxon>
        <taxon>Lecanorineae</taxon>
        <taxon>Parmeliaceae</taxon>
        <taxon>Alectoria</taxon>
    </lineage>
</organism>
<protein>
    <submittedName>
        <fullName evidence="1">Uncharacterized protein</fullName>
    </submittedName>
</protein>
<gene>
    <name evidence="1" type="ORF">ALECFALPRED_000363</name>
</gene>
<dbReference type="OrthoDB" id="10260355at2759"/>
<comment type="caution">
    <text evidence="1">The sequence shown here is derived from an EMBL/GenBank/DDBJ whole genome shotgun (WGS) entry which is preliminary data.</text>
</comment>
<name>A0A8H3PL71_9LECA</name>
<dbReference type="InterPro" id="IPR036188">
    <property type="entry name" value="FAD/NAD-bd_sf"/>
</dbReference>
<dbReference type="EMBL" id="CAJPDR010001035">
    <property type="protein sequence ID" value="CAF9943445.1"/>
    <property type="molecule type" value="Genomic_DNA"/>
</dbReference>
<sequence>MACNLGGDKPNVTTLINGSLSEGPALQETMKAAQSTGCILDERKVAKLTRAPNEDKGVGVRFGDGGEAPVRFLIDKSPMEPVGQQMTVDGLRVEIVPNMFGSCLKRNEPFGETSVKGYFVTGDAGALMT</sequence>
<keyword evidence="2" id="KW-1185">Reference proteome</keyword>
<dbReference type="AlphaFoldDB" id="A0A8H3PL71"/>